<protein>
    <submittedName>
        <fullName evidence="2">Uncharacterized protein</fullName>
    </submittedName>
</protein>
<evidence type="ECO:0000313" key="2">
    <source>
        <dbReference type="EMBL" id="MBX70254.1"/>
    </source>
</evidence>
<accession>A0A2P2QTR2</accession>
<organism evidence="2">
    <name type="scientific">Rhizophora mucronata</name>
    <name type="common">Asiatic mangrove</name>
    <dbReference type="NCBI Taxonomy" id="61149"/>
    <lineage>
        <taxon>Eukaryota</taxon>
        <taxon>Viridiplantae</taxon>
        <taxon>Streptophyta</taxon>
        <taxon>Embryophyta</taxon>
        <taxon>Tracheophyta</taxon>
        <taxon>Spermatophyta</taxon>
        <taxon>Magnoliopsida</taxon>
        <taxon>eudicotyledons</taxon>
        <taxon>Gunneridae</taxon>
        <taxon>Pentapetalae</taxon>
        <taxon>rosids</taxon>
        <taxon>fabids</taxon>
        <taxon>Malpighiales</taxon>
        <taxon>Rhizophoraceae</taxon>
        <taxon>Rhizophora</taxon>
    </lineage>
</organism>
<dbReference type="EMBL" id="GGEC01089770">
    <property type="protein sequence ID" value="MBX70254.1"/>
    <property type="molecule type" value="Transcribed_RNA"/>
</dbReference>
<keyword evidence="1" id="KW-0812">Transmembrane</keyword>
<reference evidence="2" key="1">
    <citation type="submission" date="2018-02" db="EMBL/GenBank/DDBJ databases">
        <title>Rhizophora mucronata_Transcriptome.</title>
        <authorList>
            <person name="Meera S.P."/>
            <person name="Sreeshan A."/>
            <person name="Augustine A."/>
        </authorList>
    </citation>
    <scope>NUCLEOTIDE SEQUENCE</scope>
    <source>
        <tissue evidence="2">Leaf</tissue>
    </source>
</reference>
<keyword evidence="1" id="KW-0472">Membrane</keyword>
<name>A0A2P2QTR2_RHIMU</name>
<feature type="transmembrane region" description="Helical" evidence="1">
    <location>
        <begin position="25"/>
        <end position="44"/>
    </location>
</feature>
<keyword evidence="1" id="KW-1133">Transmembrane helix</keyword>
<proteinExistence type="predicted"/>
<sequence>MTLNAANHPWVARHILIEITDLSTAWIPEFPKLFLFFFFFFLLCGL</sequence>
<dbReference type="AlphaFoldDB" id="A0A2P2QTR2"/>
<evidence type="ECO:0000256" key="1">
    <source>
        <dbReference type="SAM" id="Phobius"/>
    </source>
</evidence>